<evidence type="ECO:0000313" key="3">
    <source>
        <dbReference type="Proteomes" id="UP000317422"/>
    </source>
</evidence>
<keyword evidence="3" id="KW-1185">Reference proteome</keyword>
<gene>
    <name evidence="2" type="ORF">FHX37_0800</name>
</gene>
<evidence type="ECO:0000256" key="1">
    <source>
        <dbReference type="SAM" id="MobiDB-lite"/>
    </source>
</evidence>
<dbReference type="EMBL" id="VFQC01000001">
    <property type="protein sequence ID" value="TQN30912.1"/>
    <property type="molecule type" value="Genomic_DNA"/>
</dbReference>
<dbReference type="Proteomes" id="UP000317422">
    <property type="component" value="Unassembled WGS sequence"/>
</dbReference>
<comment type="caution">
    <text evidence="2">The sequence shown here is derived from an EMBL/GenBank/DDBJ whole genome shotgun (WGS) entry which is preliminary data.</text>
</comment>
<accession>A0A543NGH5</accession>
<reference evidence="2 3" key="1">
    <citation type="submission" date="2019-06" db="EMBL/GenBank/DDBJ databases">
        <title>Sequencing the genomes of 1000 actinobacteria strains.</title>
        <authorList>
            <person name="Klenk H.-P."/>
        </authorList>
    </citation>
    <scope>NUCLEOTIDE SEQUENCE [LARGE SCALE GENOMIC DNA]</scope>
    <source>
        <strain evidence="2 3">DSM 45015</strain>
    </source>
</reference>
<feature type="compositionally biased region" description="Basic and acidic residues" evidence="1">
    <location>
        <begin position="36"/>
        <end position="47"/>
    </location>
</feature>
<dbReference type="PROSITE" id="PS51257">
    <property type="entry name" value="PROKAR_LIPOPROTEIN"/>
    <property type="match status" value="1"/>
</dbReference>
<feature type="region of interest" description="Disordered" evidence="1">
    <location>
        <begin position="28"/>
        <end position="64"/>
    </location>
</feature>
<evidence type="ECO:0000313" key="2">
    <source>
        <dbReference type="EMBL" id="TQN30912.1"/>
    </source>
</evidence>
<evidence type="ECO:0008006" key="4">
    <source>
        <dbReference type="Google" id="ProtNLM"/>
    </source>
</evidence>
<dbReference type="AlphaFoldDB" id="A0A543NGH5"/>
<organism evidence="2 3">
    <name type="scientific">Haloactinospora alba</name>
    <dbReference type="NCBI Taxonomy" id="405555"/>
    <lineage>
        <taxon>Bacteria</taxon>
        <taxon>Bacillati</taxon>
        <taxon>Actinomycetota</taxon>
        <taxon>Actinomycetes</taxon>
        <taxon>Streptosporangiales</taxon>
        <taxon>Nocardiopsidaceae</taxon>
        <taxon>Haloactinospora</taxon>
    </lineage>
</organism>
<protein>
    <recommendedName>
        <fullName evidence="4">Lipoprotein LpqN</fullName>
    </recommendedName>
</protein>
<proteinExistence type="predicted"/>
<sequence>MPLLSLRFSTRAVAAVCTLTLALSACSGNDSGPGEQDEKPGSAKTPDDFTAVDSGSLSYAAPQGWEEDREVVEGWTRYIGPHSSEPDVAAAEISDYQGAELEQLTAEEAANYIGEEFPADEQVSVEDSSTTSLPGAEEVYRIDYEHEFRLPEFDRYHISDFGIKSEDGTVLAVRIGAVTEMVEDGTFQELEKTVRVTPE</sequence>
<name>A0A543NGH5_9ACTN</name>